<organism evidence="1">
    <name type="scientific">Treponema denticola H-22</name>
    <dbReference type="NCBI Taxonomy" id="999432"/>
    <lineage>
        <taxon>Bacteria</taxon>
        <taxon>Pseudomonadati</taxon>
        <taxon>Spirochaetota</taxon>
        <taxon>Spirochaetia</taxon>
        <taxon>Spirochaetales</taxon>
        <taxon>Treponemataceae</taxon>
        <taxon>Treponema</taxon>
    </lineage>
</organism>
<dbReference type="PATRIC" id="fig|999432.5.peg.2050"/>
<protein>
    <submittedName>
        <fullName evidence="1">Uncharacterized protein</fullName>
    </submittedName>
</protein>
<comment type="caution">
    <text evidence="1">The sequence shown here is derived from an EMBL/GenBank/DDBJ whole genome shotgun (WGS) entry which is preliminary data.</text>
</comment>
<dbReference type="Proteomes" id="UP000011705">
    <property type="component" value="Chromosome"/>
</dbReference>
<dbReference type="HOGENOM" id="CLU_1314910_0_0_12"/>
<evidence type="ECO:0000313" key="1">
    <source>
        <dbReference type="EMBL" id="EMB31594.1"/>
    </source>
</evidence>
<proteinExistence type="predicted"/>
<name>A0A0E2EFH0_TREDN</name>
<accession>A0A0E2EFH0</accession>
<dbReference type="EMBL" id="AGDV01000020">
    <property type="protein sequence ID" value="EMB31594.1"/>
    <property type="molecule type" value="Genomic_DNA"/>
</dbReference>
<reference evidence="1" key="1">
    <citation type="submission" date="2012-01" db="EMBL/GenBank/DDBJ databases">
        <title>The Genome Sequence of Treponema denticola H-22.</title>
        <authorList>
            <consortium name="The Broad Institute Genome Sequencing Platform"/>
            <person name="Earl A."/>
            <person name="Ward D."/>
            <person name="Feldgarden M."/>
            <person name="Gevers D."/>
            <person name="Blanton J.M."/>
            <person name="Fenno C.J."/>
            <person name="Baranova O.V."/>
            <person name="Mathney J."/>
            <person name="Dewhirst F.E."/>
            <person name="Izard J."/>
            <person name="Young S.K."/>
            <person name="Zeng Q."/>
            <person name="Gargeya S."/>
            <person name="Fitzgerald M."/>
            <person name="Haas B."/>
            <person name="Abouelleil A."/>
            <person name="Alvarado L."/>
            <person name="Arachchi H.M."/>
            <person name="Berlin A."/>
            <person name="Chapman S.B."/>
            <person name="Gearin G."/>
            <person name="Goldberg J."/>
            <person name="Griggs A."/>
            <person name="Gujja S."/>
            <person name="Hansen M."/>
            <person name="Heiman D."/>
            <person name="Howarth C."/>
            <person name="Larimer J."/>
            <person name="Lui A."/>
            <person name="MacDonald P.J.P."/>
            <person name="McCowen C."/>
            <person name="Montmayeur A."/>
            <person name="Murphy C."/>
            <person name="Neiman D."/>
            <person name="Pearson M."/>
            <person name="Priest M."/>
            <person name="Roberts A."/>
            <person name="Saif S."/>
            <person name="Shea T."/>
            <person name="Sisk P."/>
            <person name="Stolte C."/>
            <person name="Sykes S."/>
            <person name="Wortman J."/>
            <person name="Nusbaum C."/>
            <person name="Birren B."/>
        </authorList>
    </citation>
    <scope>NUCLEOTIDE SEQUENCE [LARGE SCALE GENOMIC DNA]</scope>
    <source>
        <strain evidence="1">H-22</strain>
    </source>
</reference>
<sequence length="222" mass="26206">MILSKKEIDKEIIIHYIGELTTDGYGMAIIPIDSLTKYLASKKCRAKKLLSYLQKNFELFLELVEKGKLVPFYRINSFEYHIFASINEETVIPKGFKDVCRFEKFYLEVGDLNKICFSCFDDLDYDFENIKKNITEHTEYIKTGPKEIMEPYNYRLGFDIPKGKYEFDLIGLEKIEKTERESKNYGYAFVFKKNENAVNNNVTKCDNEDDTYKFNVPREKNI</sequence>
<gene>
    <name evidence="1" type="ORF">HMPREF9726_01974</name>
</gene>
<dbReference type="AlphaFoldDB" id="A0A0E2EFH0"/>